<feature type="coiled-coil region" evidence="1">
    <location>
        <begin position="103"/>
        <end position="167"/>
    </location>
</feature>
<dbReference type="PANTHER" id="PTHR42855">
    <property type="entry name" value="ABC TRANSPORTER ATP-BINDING SUBUNIT"/>
    <property type="match status" value="1"/>
</dbReference>
<comment type="caution">
    <text evidence="2">The sequence shown here is derived from an EMBL/GenBank/DDBJ whole genome shotgun (WGS) entry which is preliminary data.</text>
</comment>
<dbReference type="GO" id="GO:0005524">
    <property type="term" value="F:ATP binding"/>
    <property type="evidence" value="ECO:0007669"/>
    <property type="project" value="UniProtKB-KW"/>
</dbReference>
<keyword evidence="1" id="KW-0175">Coiled coil</keyword>
<organism evidence="2">
    <name type="scientific">bioreactor metagenome</name>
    <dbReference type="NCBI Taxonomy" id="1076179"/>
    <lineage>
        <taxon>unclassified sequences</taxon>
        <taxon>metagenomes</taxon>
        <taxon>ecological metagenomes</taxon>
    </lineage>
</organism>
<dbReference type="PANTHER" id="PTHR42855:SF1">
    <property type="entry name" value="ABC TRANSPORTER DOMAIN-CONTAINING PROTEIN"/>
    <property type="match status" value="1"/>
</dbReference>
<protein>
    <submittedName>
        <fullName evidence="2">Putative ABC transporter ATP-binding protein</fullName>
    </submittedName>
</protein>
<accession>A0A645D432</accession>
<sequence>MQRPNVLLLDEPTNDLDIQTLQILEDYLDDFAGIVITVSHDRYFLDRVCTGLFILKDRFINYQNGGYSENINSSTSVNKKNKSNTEPIKKVSIKLSFQEKKEMTELELMLPEIENQLKTIDQQLSQTLTFPAMNELLIKRNSLALLLEQKTERLMQLMEKDELANQR</sequence>
<keyword evidence="2" id="KW-0067">ATP-binding</keyword>
<dbReference type="AlphaFoldDB" id="A0A645D432"/>
<dbReference type="InterPro" id="IPR051309">
    <property type="entry name" value="ABCF_ATPase"/>
</dbReference>
<gene>
    <name evidence="2" type="ORF">SDC9_130997</name>
</gene>
<evidence type="ECO:0000256" key="1">
    <source>
        <dbReference type="SAM" id="Coils"/>
    </source>
</evidence>
<dbReference type="EMBL" id="VSSQ01032614">
    <property type="protein sequence ID" value="MPM83927.1"/>
    <property type="molecule type" value="Genomic_DNA"/>
</dbReference>
<evidence type="ECO:0000313" key="2">
    <source>
        <dbReference type="EMBL" id="MPM83927.1"/>
    </source>
</evidence>
<reference evidence="2" key="1">
    <citation type="submission" date="2019-08" db="EMBL/GenBank/DDBJ databases">
        <authorList>
            <person name="Kucharzyk K."/>
            <person name="Murdoch R.W."/>
            <person name="Higgins S."/>
            <person name="Loffler F."/>
        </authorList>
    </citation>
    <scope>NUCLEOTIDE SEQUENCE</scope>
</reference>
<name>A0A645D432_9ZZZZ</name>
<keyword evidence="2" id="KW-0547">Nucleotide-binding</keyword>
<dbReference type="Gene3D" id="3.40.50.300">
    <property type="entry name" value="P-loop containing nucleotide triphosphate hydrolases"/>
    <property type="match status" value="1"/>
</dbReference>
<proteinExistence type="predicted"/>
<dbReference type="SUPFAM" id="SSF52540">
    <property type="entry name" value="P-loop containing nucleoside triphosphate hydrolases"/>
    <property type="match status" value="1"/>
</dbReference>
<dbReference type="InterPro" id="IPR027417">
    <property type="entry name" value="P-loop_NTPase"/>
</dbReference>